<dbReference type="Proteomes" id="UP000749293">
    <property type="component" value="Unassembled WGS sequence"/>
</dbReference>
<dbReference type="AlphaFoldDB" id="A0A9P4Z0A3"/>
<dbReference type="EMBL" id="JAANYQ010000001">
    <property type="protein sequence ID" value="KAF4126338.1"/>
    <property type="molecule type" value="Genomic_DNA"/>
</dbReference>
<feature type="domain" description="Potassium channel tetramerisation-type BTB" evidence="2">
    <location>
        <begin position="36"/>
        <end position="128"/>
    </location>
</feature>
<dbReference type="Pfam" id="PF02214">
    <property type="entry name" value="BTB_2"/>
    <property type="match status" value="1"/>
</dbReference>
<comment type="caution">
    <text evidence="3">The sequence shown here is derived from an EMBL/GenBank/DDBJ whole genome shotgun (WGS) entry which is preliminary data.</text>
</comment>
<dbReference type="RefSeq" id="XP_035324990.1">
    <property type="nucleotide sequence ID" value="XM_035462060.1"/>
</dbReference>
<feature type="compositionally biased region" description="Pro residues" evidence="1">
    <location>
        <begin position="1"/>
        <end position="10"/>
    </location>
</feature>
<dbReference type="GeneID" id="55966304"/>
<dbReference type="SUPFAM" id="SSF54695">
    <property type="entry name" value="POZ domain"/>
    <property type="match status" value="1"/>
</dbReference>
<dbReference type="InterPro" id="IPR011333">
    <property type="entry name" value="SKP1/BTB/POZ_sf"/>
</dbReference>
<evidence type="ECO:0000313" key="3">
    <source>
        <dbReference type="EMBL" id="KAF4126338.1"/>
    </source>
</evidence>
<dbReference type="OrthoDB" id="2414723at2759"/>
<gene>
    <name evidence="3" type="ORF">GMORB2_0074</name>
</gene>
<dbReference type="PANTHER" id="PTHR31758">
    <property type="entry name" value="BTB/POZ DOMAIN-CONTAINING PROTEIN YLR108C"/>
    <property type="match status" value="1"/>
</dbReference>
<dbReference type="PANTHER" id="PTHR31758:SF2">
    <property type="entry name" value="BTB_POZ DOMAIN-CONTAINING PROTEIN YLR108C"/>
    <property type="match status" value="1"/>
</dbReference>
<proteinExistence type="predicted"/>
<sequence length="511" mass="55372">PDIPIHPSPKPEAEPGTGANGIKIPPILPHERVFPIQIGGELFKLSGASISSDAPSYFSQYFACQIREAQDKGLDMCSGIKTLYIDRDPETFRDIALHLQGYHVTPRDGTHFVRLFADAQFYNLPKLNSQLYEENIFITIGHREFQVPRNLFSDPGNTPNFFTLGFAAFFSNPDDLFPGLDRKNLIRPPSIVPPSVPNRSGDTFAELLHLLRGYPLEVRGEAHRETLARDARYFHFKGLEQKLVAHSLSYNPSRRRREIAIRLEAIQKRGISVVPDLGSVSYPGSNPDLDSDLDPGYATSWVWYARPFVDDQPAELVVEIGADPATVTLTRQADDGIGGSSSSGGGTAGPAATLTATAVFSGDTAGRVARLLAVVGSKMTSGPSGPSPLSEQGGAIPASFPPEAAVVLDGVDLAPPHAYRDGDRGGEEEEVSSSIDNPRKRRRVHREAGLGARADLGLGPGFDGDVVWTVKKALWRVKVETVGDSVRCVLVAVKVDAVSSELGRNMTRTFL</sequence>
<dbReference type="CDD" id="cd18316">
    <property type="entry name" value="BTB_POZ_KCTD-like"/>
    <property type="match status" value="1"/>
</dbReference>
<evidence type="ECO:0000313" key="4">
    <source>
        <dbReference type="Proteomes" id="UP000749293"/>
    </source>
</evidence>
<feature type="region of interest" description="Disordered" evidence="1">
    <location>
        <begin position="1"/>
        <end position="22"/>
    </location>
</feature>
<reference evidence="3" key="1">
    <citation type="submission" date="2020-03" db="EMBL/GenBank/DDBJ databases">
        <title>Site-based positive gene gene selection in Geosmithia morbida across the United States reveals a broad range of putative effectors and factors for local host and environmental adapation.</title>
        <authorList>
            <person name="Onufrak A."/>
            <person name="Murdoch R.W."/>
            <person name="Gazis R."/>
            <person name="Huff M."/>
            <person name="Staton M."/>
            <person name="Klingeman W."/>
            <person name="Hadziabdic D."/>
        </authorList>
    </citation>
    <scope>NUCLEOTIDE SEQUENCE</scope>
    <source>
        <strain evidence="3">1262</strain>
    </source>
</reference>
<evidence type="ECO:0000256" key="1">
    <source>
        <dbReference type="SAM" id="MobiDB-lite"/>
    </source>
</evidence>
<feature type="region of interest" description="Disordered" evidence="1">
    <location>
        <begin position="416"/>
        <end position="446"/>
    </location>
</feature>
<keyword evidence="4" id="KW-1185">Reference proteome</keyword>
<accession>A0A9P4Z0A3</accession>
<organism evidence="3 4">
    <name type="scientific">Geosmithia morbida</name>
    <dbReference type="NCBI Taxonomy" id="1094350"/>
    <lineage>
        <taxon>Eukaryota</taxon>
        <taxon>Fungi</taxon>
        <taxon>Dikarya</taxon>
        <taxon>Ascomycota</taxon>
        <taxon>Pezizomycotina</taxon>
        <taxon>Sordariomycetes</taxon>
        <taxon>Hypocreomycetidae</taxon>
        <taxon>Hypocreales</taxon>
        <taxon>Bionectriaceae</taxon>
        <taxon>Geosmithia</taxon>
    </lineage>
</organism>
<protein>
    <submittedName>
        <fullName evidence="3">Domain containing protein</fullName>
    </submittedName>
</protein>
<dbReference type="InterPro" id="IPR003131">
    <property type="entry name" value="T1-type_BTB"/>
</dbReference>
<dbReference type="GO" id="GO:0051260">
    <property type="term" value="P:protein homooligomerization"/>
    <property type="evidence" value="ECO:0007669"/>
    <property type="project" value="InterPro"/>
</dbReference>
<name>A0A9P4Z0A3_9HYPO</name>
<dbReference type="Gene3D" id="3.30.710.10">
    <property type="entry name" value="Potassium Channel Kv1.1, Chain A"/>
    <property type="match status" value="2"/>
</dbReference>
<feature type="non-terminal residue" evidence="3">
    <location>
        <position position="1"/>
    </location>
</feature>
<evidence type="ECO:0000259" key="2">
    <source>
        <dbReference type="Pfam" id="PF02214"/>
    </source>
</evidence>
<feature type="non-terminal residue" evidence="3">
    <location>
        <position position="511"/>
    </location>
</feature>